<dbReference type="InterPro" id="IPR004401">
    <property type="entry name" value="YbaB/EbfC"/>
</dbReference>
<dbReference type="Pfam" id="PF02575">
    <property type="entry name" value="YbaB_DNA_bd"/>
    <property type="match status" value="1"/>
</dbReference>
<evidence type="ECO:0000313" key="1">
    <source>
        <dbReference type="EMBL" id="WIM96976.1"/>
    </source>
</evidence>
<dbReference type="RefSeq" id="WP_284918311.1">
    <property type="nucleotide sequence ID" value="NZ_CP126980.1"/>
</dbReference>
<dbReference type="EMBL" id="CP126980">
    <property type="protein sequence ID" value="WIM96976.1"/>
    <property type="molecule type" value="Genomic_DNA"/>
</dbReference>
<dbReference type="Gene3D" id="3.30.1310.10">
    <property type="entry name" value="Nucleoid-associated protein YbaB-like domain"/>
    <property type="match status" value="1"/>
</dbReference>
<organism evidence="1 2">
    <name type="scientific">Actinoplanes oblitus</name>
    <dbReference type="NCBI Taxonomy" id="3040509"/>
    <lineage>
        <taxon>Bacteria</taxon>
        <taxon>Bacillati</taxon>
        <taxon>Actinomycetota</taxon>
        <taxon>Actinomycetes</taxon>
        <taxon>Micromonosporales</taxon>
        <taxon>Micromonosporaceae</taxon>
        <taxon>Actinoplanes</taxon>
    </lineage>
</organism>
<dbReference type="InterPro" id="IPR036894">
    <property type="entry name" value="YbaB-like_sf"/>
</dbReference>
<keyword evidence="2" id="KW-1185">Reference proteome</keyword>
<reference evidence="1 2" key="1">
    <citation type="submission" date="2023-06" db="EMBL/GenBank/DDBJ databases">
        <authorList>
            <person name="Yushchuk O."/>
            <person name="Binda E."/>
            <person name="Ruckert-Reed C."/>
            <person name="Fedorenko V."/>
            <person name="Kalinowski J."/>
            <person name="Marinelli F."/>
        </authorList>
    </citation>
    <scope>NUCLEOTIDE SEQUENCE [LARGE SCALE GENOMIC DNA]</scope>
    <source>
        <strain evidence="1 2">NRRL 3884</strain>
    </source>
</reference>
<protein>
    <submittedName>
        <fullName evidence="1">YbaB/EbfC family nucleoid-associated protein</fullName>
    </submittedName>
</protein>
<sequence>MRFDPEDDLRAFQAQVEERTRQSLQFSADLEAMEVTEHAPGGAVTVRINSAGGLADLEFHPEADRVSRQELARLVLETSRRAQARLAERVGEMVRAVYGTDSGTAALINEAYAKRYPGRVEEQERRR</sequence>
<dbReference type="Proteomes" id="UP001240150">
    <property type="component" value="Chromosome"/>
</dbReference>
<proteinExistence type="predicted"/>
<accession>A0ABY8WIT3</accession>
<name>A0ABY8WIT3_9ACTN</name>
<evidence type="ECO:0000313" key="2">
    <source>
        <dbReference type="Proteomes" id="UP001240150"/>
    </source>
</evidence>
<dbReference type="SUPFAM" id="SSF82607">
    <property type="entry name" value="YbaB-like"/>
    <property type="match status" value="1"/>
</dbReference>
<gene>
    <name evidence="1" type="ORF">ACTOB_000458</name>
</gene>